<gene>
    <name evidence="1" type="ORF">LEP1GSC108_1859</name>
</gene>
<proteinExistence type="predicted"/>
<sequence length="163" mass="18845">MKPISVKYPFVPKSNRSLIPGQFWAIPLYNGKFACGRVIEVHTFETKMFLAGLMDWIGEVVPKENDLAGKQTIKQGQIHIKTIHETALDKKILGYRNLYLDYIEPDLFRSQDGYQLGSSKLMKGYKEIRFLTKDESDFYPIFSTWGYDVIRILAEELSVSKKI</sequence>
<name>M6QSK4_9LEPT</name>
<accession>M6QSK4</accession>
<organism evidence="1 2">
    <name type="scientific">Leptospira weilii str. UI 13098</name>
    <dbReference type="NCBI Taxonomy" id="1088542"/>
    <lineage>
        <taxon>Bacteria</taxon>
        <taxon>Pseudomonadati</taxon>
        <taxon>Spirochaetota</taxon>
        <taxon>Spirochaetia</taxon>
        <taxon>Leptospirales</taxon>
        <taxon>Leptospiraceae</taxon>
        <taxon>Leptospira</taxon>
    </lineage>
</organism>
<comment type="caution">
    <text evidence="1">The sequence shown here is derived from an EMBL/GenBank/DDBJ whole genome shotgun (WGS) entry which is preliminary data.</text>
</comment>
<keyword evidence="2" id="KW-1185">Reference proteome</keyword>
<protein>
    <submittedName>
        <fullName evidence="1">Uncharacterized protein</fullName>
    </submittedName>
</protein>
<evidence type="ECO:0000313" key="2">
    <source>
        <dbReference type="Proteomes" id="UP000012118"/>
    </source>
</evidence>
<dbReference type="Pfam" id="PF15428">
    <property type="entry name" value="Imm26"/>
    <property type="match status" value="1"/>
</dbReference>
<dbReference type="GeneID" id="61110984"/>
<dbReference type="EMBL" id="AHNU02000026">
    <property type="protein sequence ID" value="EMN91807.1"/>
    <property type="molecule type" value="Genomic_DNA"/>
</dbReference>
<reference evidence="1 2" key="1">
    <citation type="submission" date="2013-01" db="EMBL/GenBank/DDBJ databases">
        <authorList>
            <person name="Harkins D.M."/>
            <person name="Durkin A.S."/>
            <person name="Brinkac L.M."/>
            <person name="Haft D.H."/>
            <person name="Selengut J.D."/>
            <person name="Sanka R."/>
            <person name="DePew J."/>
            <person name="Purushe J."/>
            <person name="Chanthongthip A."/>
            <person name="Lattana O."/>
            <person name="Phetsouvanh R."/>
            <person name="Newton P.N."/>
            <person name="Vinetz J.M."/>
            <person name="Sutton G.G."/>
            <person name="Nierman W.C."/>
            <person name="Fouts D.E."/>
        </authorList>
    </citation>
    <scope>NUCLEOTIDE SEQUENCE [LARGE SCALE GENOMIC DNA]</scope>
    <source>
        <strain evidence="1 2">UI 13098</strain>
    </source>
</reference>
<dbReference type="AlphaFoldDB" id="M6QSK4"/>
<dbReference type="Proteomes" id="UP000012118">
    <property type="component" value="Unassembled WGS sequence"/>
</dbReference>
<dbReference type="InterPro" id="IPR029278">
    <property type="entry name" value="Imm26"/>
</dbReference>
<evidence type="ECO:0000313" key="1">
    <source>
        <dbReference type="EMBL" id="EMN91807.1"/>
    </source>
</evidence>
<dbReference type="RefSeq" id="WP_004501177.1">
    <property type="nucleotide sequence ID" value="NZ_AHNU02000026.1"/>
</dbReference>